<dbReference type="AlphaFoldDB" id="A0A644T8J5"/>
<accession>A0A644T8J5</accession>
<protein>
    <submittedName>
        <fullName evidence="1">Uncharacterized protein</fullName>
    </submittedName>
</protein>
<gene>
    <name evidence="1" type="ORF">SDC9_07840</name>
</gene>
<reference evidence="1" key="1">
    <citation type="submission" date="2019-08" db="EMBL/GenBank/DDBJ databases">
        <authorList>
            <person name="Kucharzyk K."/>
            <person name="Murdoch R.W."/>
            <person name="Higgins S."/>
            <person name="Loffler F."/>
        </authorList>
    </citation>
    <scope>NUCLEOTIDE SEQUENCE</scope>
</reference>
<dbReference type="EMBL" id="VSSQ01000017">
    <property type="protein sequence ID" value="MPL62231.1"/>
    <property type="molecule type" value="Genomic_DNA"/>
</dbReference>
<name>A0A644T8J5_9ZZZZ</name>
<evidence type="ECO:0000313" key="1">
    <source>
        <dbReference type="EMBL" id="MPL62231.1"/>
    </source>
</evidence>
<comment type="caution">
    <text evidence="1">The sequence shown here is derived from an EMBL/GenBank/DDBJ whole genome shotgun (WGS) entry which is preliminary data.</text>
</comment>
<proteinExistence type="predicted"/>
<organism evidence="1">
    <name type="scientific">bioreactor metagenome</name>
    <dbReference type="NCBI Taxonomy" id="1076179"/>
    <lineage>
        <taxon>unclassified sequences</taxon>
        <taxon>metagenomes</taxon>
        <taxon>ecological metagenomes</taxon>
    </lineage>
</organism>
<sequence length="192" mass="22256">MNNIILPTCFSLNEELSKIFAENNPFLKDRTLKPENLTDDDLNDLVVSHNPLINSAILPYKEEFIGKYEWVIESPITNFNYAGGYKVFEKEEVLEKFPPKKEGFIESNIYHLVKLESELRRLLKMMRGKGIPLPKKFMIVSLGDKVPLQGHDHSVVMIVHTSEAEEISFQFDFVWGLCFDHTTKILRVKKIL</sequence>